<evidence type="ECO:0000256" key="4">
    <source>
        <dbReference type="ARBA" id="ARBA00022475"/>
    </source>
</evidence>
<dbReference type="RefSeq" id="WP_166934364.1">
    <property type="nucleotide sequence ID" value="NZ_BAAADD010000005.1"/>
</dbReference>
<dbReference type="PIRSF" id="PIRSF005353">
    <property type="entry name" value="PbuG"/>
    <property type="match status" value="1"/>
</dbReference>
<evidence type="ECO:0000256" key="8">
    <source>
        <dbReference type="PIRNR" id="PIRNR005353"/>
    </source>
</evidence>
<keyword evidence="6 8" id="KW-1133">Transmembrane helix</keyword>
<dbReference type="EMBL" id="BAAADD010000005">
    <property type="protein sequence ID" value="GAA0572364.1"/>
    <property type="molecule type" value="Genomic_DNA"/>
</dbReference>
<evidence type="ECO:0000256" key="5">
    <source>
        <dbReference type="ARBA" id="ARBA00022692"/>
    </source>
</evidence>
<feature type="transmembrane region" description="Helical" evidence="9">
    <location>
        <begin position="131"/>
        <end position="151"/>
    </location>
</feature>
<keyword evidence="3 8" id="KW-0813">Transport</keyword>
<feature type="transmembrane region" description="Helical" evidence="9">
    <location>
        <begin position="171"/>
        <end position="188"/>
    </location>
</feature>
<feature type="transmembrane region" description="Helical" evidence="9">
    <location>
        <begin position="289"/>
        <end position="308"/>
    </location>
</feature>
<evidence type="ECO:0000256" key="2">
    <source>
        <dbReference type="ARBA" id="ARBA00005697"/>
    </source>
</evidence>
<evidence type="ECO:0000256" key="9">
    <source>
        <dbReference type="SAM" id="Phobius"/>
    </source>
</evidence>
<dbReference type="PANTHER" id="PTHR43337:SF1">
    <property type="entry name" value="XANTHINE_URACIL PERMEASE C887.17-RELATED"/>
    <property type="match status" value="1"/>
</dbReference>
<dbReference type="InterPro" id="IPR006043">
    <property type="entry name" value="NCS2"/>
</dbReference>
<feature type="transmembrane region" description="Helical" evidence="9">
    <location>
        <begin position="49"/>
        <end position="68"/>
    </location>
</feature>
<keyword evidence="11" id="KW-1185">Reference proteome</keyword>
<feature type="transmembrane region" description="Helical" evidence="9">
    <location>
        <begin position="415"/>
        <end position="432"/>
    </location>
</feature>
<feature type="transmembrane region" description="Helical" evidence="9">
    <location>
        <begin position="195"/>
        <end position="214"/>
    </location>
</feature>
<evidence type="ECO:0000256" key="1">
    <source>
        <dbReference type="ARBA" id="ARBA00004651"/>
    </source>
</evidence>
<keyword evidence="4 8" id="KW-1003">Cell membrane</keyword>
<comment type="similarity">
    <text evidence="2 8">Belongs to the nucleobase:cation symporter-2 (NCS2) (TC 2.A.40) family. Azg-like subfamily.</text>
</comment>
<feature type="transmembrane region" description="Helical" evidence="9">
    <location>
        <begin position="320"/>
        <end position="337"/>
    </location>
</feature>
<dbReference type="InterPro" id="IPR026033">
    <property type="entry name" value="Azg-like_bact_archaea"/>
</dbReference>
<keyword evidence="7 8" id="KW-0472">Membrane</keyword>
<dbReference type="InterPro" id="IPR045018">
    <property type="entry name" value="Azg-like"/>
</dbReference>
<protein>
    <submittedName>
        <fullName evidence="10">Solute carrier family 23 protein</fullName>
    </submittedName>
</protein>
<proteinExistence type="inferred from homology"/>
<evidence type="ECO:0000256" key="7">
    <source>
        <dbReference type="ARBA" id="ARBA00023136"/>
    </source>
</evidence>
<feature type="transmembrane region" description="Helical" evidence="9">
    <location>
        <begin position="243"/>
        <end position="268"/>
    </location>
</feature>
<sequence>MFERYFGLQAHGTTVRREVVAGITTFLTMAYIVVVNPDVLSNGGLDRSAVFVATCLASALTTILMGLWARLPVALAPGMGLNAFLAFTVVPALNYDWRLALGCVFLAGALFVAISITPAREWLINSLPRSLKLSIAAGIGFFLALIGLHQAGIVTSNGSNSLLTAGSLSDPRVLLAALGFIVIFALAARRVIGAVMIGIILVTVLAFAFELQPVPGAITSLPPSMAPTLFQLHFDPGSTAEGIVASTVLVFLLVMMLDTSGTLTAVAYQGKLTTEDGKLPNARKALTTDAVGSMLGAACGTSPVTAYIESSAGIQAGGRSGLTAVVVGVLFLLALFFSPIATSVPAYATAPALIFVAVLMVGGLKEINWDDLTEAAPALLTALAIPFTYSIASGIGIGFIAYVAIKAVSGRWKDLNAAVVVIALAFIAKIVMDAQNFGGSAG</sequence>
<dbReference type="PANTHER" id="PTHR43337">
    <property type="entry name" value="XANTHINE/URACIL PERMEASE C887.17-RELATED"/>
    <property type="match status" value="1"/>
</dbReference>
<reference evidence="10 11" key="1">
    <citation type="journal article" date="2019" name="Int. J. Syst. Evol. Microbiol.">
        <title>The Global Catalogue of Microorganisms (GCM) 10K type strain sequencing project: providing services to taxonomists for standard genome sequencing and annotation.</title>
        <authorList>
            <consortium name="The Broad Institute Genomics Platform"/>
            <consortium name="The Broad Institute Genome Sequencing Center for Infectious Disease"/>
            <person name="Wu L."/>
            <person name="Ma J."/>
        </authorList>
    </citation>
    <scope>NUCLEOTIDE SEQUENCE [LARGE SCALE GENOMIC DNA]</scope>
    <source>
        <strain evidence="10 11">JCM 15089</strain>
    </source>
</reference>
<evidence type="ECO:0000313" key="10">
    <source>
        <dbReference type="EMBL" id="GAA0572364.1"/>
    </source>
</evidence>
<feature type="transmembrane region" description="Helical" evidence="9">
    <location>
        <begin position="344"/>
        <end position="364"/>
    </location>
</feature>
<comment type="caution">
    <text evidence="10">The sequence shown here is derived from an EMBL/GenBank/DDBJ whole genome shotgun (WGS) entry which is preliminary data.</text>
</comment>
<feature type="transmembrane region" description="Helical" evidence="9">
    <location>
        <begin position="75"/>
        <end position="93"/>
    </location>
</feature>
<feature type="transmembrane region" description="Helical" evidence="9">
    <location>
        <begin position="376"/>
        <end position="403"/>
    </location>
</feature>
<organism evidence="10 11">
    <name type="scientific">Rhizomicrobium electricum</name>
    <dbReference type="NCBI Taxonomy" id="480070"/>
    <lineage>
        <taxon>Bacteria</taxon>
        <taxon>Pseudomonadati</taxon>
        <taxon>Pseudomonadota</taxon>
        <taxon>Alphaproteobacteria</taxon>
        <taxon>Micropepsales</taxon>
        <taxon>Micropepsaceae</taxon>
        <taxon>Rhizomicrobium</taxon>
    </lineage>
</organism>
<feature type="transmembrane region" description="Helical" evidence="9">
    <location>
        <begin position="20"/>
        <end position="37"/>
    </location>
</feature>
<evidence type="ECO:0000256" key="3">
    <source>
        <dbReference type="ARBA" id="ARBA00022448"/>
    </source>
</evidence>
<comment type="subcellular location">
    <subcellularLocation>
        <location evidence="1 8">Cell membrane</location>
        <topology evidence="1 8">Multi-pass membrane protein</topology>
    </subcellularLocation>
</comment>
<accession>A0ABN1ERD7</accession>
<gene>
    <name evidence="10" type="ORF">GCM10008942_21360</name>
</gene>
<dbReference type="Pfam" id="PF00860">
    <property type="entry name" value="Xan_ur_permease"/>
    <property type="match status" value="1"/>
</dbReference>
<dbReference type="Proteomes" id="UP001499951">
    <property type="component" value="Unassembled WGS sequence"/>
</dbReference>
<evidence type="ECO:0000256" key="6">
    <source>
        <dbReference type="ARBA" id="ARBA00022989"/>
    </source>
</evidence>
<feature type="transmembrane region" description="Helical" evidence="9">
    <location>
        <begin position="99"/>
        <end position="119"/>
    </location>
</feature>
<name>A0ABN1ERD7_9PROT</name>
<keyword evidence="5 8" id="KW-0812">Transmembrane</keyword>
<evidence type="ECO:0000313" key="11">
    <source>
        <dbReference type="Proteomes" id="UP001499951"/>
    </source>
</evidence>